<keyword evidence="4" id="KW-1185">Reference proteome</keyword>
<evidence type="ECO:0000259" key="2">
    <source>
        <dbReference type="PROSITE" id="PS50013"/>
    </source>
</evidence>
<dbReference type="SMART" id="SM00743">
    <property type="entry name" value="Agenet"/>
    <property type="match status" value="2"/>
</dbReference>
<gene>
    <name evidence="3" type="ORF">Ctob_006204</name>
</gene>
<evidence type="ECO:0000256" key="1">
    <source>
        <dbReference type="SAM" id="MobiDB-lite"/>
    </source>
</evidence>
<accession>A0A0M0J8T4</accession>
<dbReference type="CDD" id="cd00024">
    <property type="entry name" value="CD_CSD"/>
    <property type="match status" value="1"/>
</dbReference>
<dbReference type="Proteomes" id="UP000037460">
    <property type="component" value="Unassembled WGS sequence"/>
</dbReference>
<feature type="region of interest" description="Disordered" evidence="1">
    <location>
        <begin position="303"/>
        <end position="328"/>
    </location>
</feature>
<dbReference type="Pfam" id="PF05641">
    <property type="entry name" value="Agenet"/>
    <property type="match status" value="1"/>
</dbReference>
<proteinExistence type="predicted"/>
<dbReference type="PANTHER" id="PTHR31917:SF101">
    <property type="entry name" value="OS07G0607300 PROTEIN"/>
    <property type="match status" value="1"/>
</dbReference>
<feature type="region of interest" description="Disordered" evidence="1">
    <location>
        <begin position="503"/>
        <end position="529"/>
    </location>
</feature>
<organism evidence="3 4">
    <name type="scientific">Chrysochromulina tobinii</name>
    <dbReference type="NCBI Taxonomy" id="1460289"/>
    <lineage>
        <taxon>Eukaryota</taxon>
        <taxon>Haptista</taxon>
        <taxon>Haptophyta</taxon>
        <taxon>Prymnesiophyceae</taxon>
        <taxon>Prymnesiales</taxon>
        <taxon>Chrysochromulinaceae</taxon>
        <taxon>Chrysochromulina</taxon>
    </lineage>
</organism>
<dbReference type="CDD" id="cd20405">
    <property type="entry name" value="Tudor_Agenet_AtDUF_rpt1_3"/>
    <property type="match status" value="1"/>
</dbReference>
<protein>
    <recommendedName>
        <fullName evidence="2">Chromo domain-containing protein</fullName>
    </recommendedName>
</protein>
<dbReference type="SMART" id="SM00298">
    <property type="entry name" value="CHROMO"/>
    <property type="match status" value="1"/>
</dbReference>
<dbReference type="InterPro" id="IPR000953">
    <property type="entry name" value="Chromo/chromo_shadow_dom"/>
</dbReference>
<dbReference type="EMBL" id="JWZX01003231">
    <property type="protein sequence ID" value="KOO22981.1"/>
    <property type="molecule type" value="Genomic_DNA"/>
</dbReference>
<dbReference type="InterPro" id="IPR014002">
    <property type="entry name" value="Agenet_dom_plant"/>
</dbReference>
<comment type="caution">
    <text evidence="3">The sequence shown here is derived from an EMBL/GenBank/DDBJ whole genome shotgun (WGS) entry which is preliminary data.</text>
</comment>
<evidence type="ECO:0000313" key="4">
    <source>
        <dbReference type="Proteomes" id="UP000037460"/>
    </source>
</evidence>
<dbReference type="OrthoDB" id="938602at2759"/>
<name>A0A0M0J8T4_9EUKA</name>
<dbReference type="InterPro" id="IPR016197">
    <property type="entry name" value="Chromo-like_dom_sf"/>
</dbReference>
<feature type="domain" description="Chromo" evidence="2">
    <location>
        <begin position="66"/>
        <end position="122"/>
    </location>
</feature>
<dbReference type="PROSITE" id="PS50013">
    <property type="entry name" value="CHROMO_2"/>
    <property type="match status" value="1"/>
</dbReference>
<dbReference type="InterPro" id="IPR008395">
    <property type="entry name" value="Agenet-like_dom"/>
</dbReference>
<feature type="compositionally biased region" description="Basic and acidic residues" evidence="1">
    <location>
        <begin position="503"/>
        <end position="523"/>
    </location>
</feature>
<dbReference type="PANTHER" id="PTHR31917">
    <property type="entry name" value="AGENET DOMAIN-CONTAINING PROTEIN-RELATED"/>
    <property type="match status" value="1"/>
</dbReference>
<feature type="compositionally biased region" description="Basic residues" evidence="1">
    <location>
        <begin position="22"/>
        <end position="36"/>
    </location>
</feature>
<reference evidence="4" key="1">
    <citation type="journal article" date="2015" name="PLoS Genet.">
        <title>Genome Sequence and Transcriptome Analyses of Chrysochromulina tobin: Metabolic Tools for Enhanced Algal Fitness in the Prominent Order Prymnesiales (Haptophyceae).</title>
        <authorList>
            <person name="Hovde B.T."/>
            <person name="Deodato C.R."/>
            <person name="Hunsperger H.M."/>
            <person name="Ryken S.A."/>
            <person name="Yost W."/>
            <person name="Jha R.K."/>
            <person name="Patterson J."/>
            <person name="Monnat R.J. Jr."/>
            <person name="Barlow S.B."/>
            <person name="Starkenburg S.R."/>
            <person name="Cattolico R.A."/>
        </authorList>
    </citation>
    <scope>NUCLEOTIDE SEQUENCE</scope>
    <source>
        <strain evidence="4">CCMP291</strain>
    </source>
</reference>
<dbReference type="AlphaFoldDB" id="A0A0M0J8T4"/>
<feature type="region of interest" description="Disordered" evidence="1">
    <location>
        <begin position="1"/>
        <end position="36"/>
    </location>
</feature>
<evidence type="ECO:0000313" key="3">
    <source>
        <dbReference type="EMBL" id="KOO22981.1"/>
    </source>
</evidence>
<sequence length="529" mass="58630">MNMKPTRQRQKVELFEPDQSAKRARPSPPPKKKKPLKVNVGKIAAALRAFLTGEGDEFENLVSAVVEVDKILAVKSNSKGGLLYQILWVDGTKTWEPEDNVMDDDLVDAFEAAEQAKAYAEDDIKVGSEVEVKNVEEGFENSWAEATVTKTEPDGKVAVEYSGFVSEDGGAVSETVERKRLRLVPEAAVKGWEPVVGEIIEVNEDDCWWEARVIEITGKKAKLQLRVSDEFKMMSLGTKKLRPCSWLTMANKKAKRPRSALELARRALNMPKKAWDATINDLSKYRISRTEQEARHQRMISPNAAAARRDLERTQRRQSLATSGLDALGPDETKEALRELDAVEAELQRLAHDARRGPAPTVAPMRLSVAPITLDAPPADTAASRCETPPTPALDAPPLHQQWRSASWAPRALPDACMSDDDGDVGALPAPRPVVDLDEEIAQFRRRTEERLAEFAPEERSYLETTVPRATFGAEPTAAAPPLATAIRERADAEMREQARLRAVAEEQREHAQDALDRSKDETVAELAA</sequence>
<dbReference type="SUPFAM" id="SSF54160">
    <property type="entry name" value="Chromo domain-like"/>
    <property type="match status" value="1"/>
</dbReference>
<dbReference type="Gene3D" id="2.40.50.40">
    <property type="match status" value="1"/>
</dbReference>
<feature type="region of interest" description="Disordered" evidence="1">
    <location>
        <begin position="379"/>
        <end position="398"/>
    </location>
</feature>